<dbReference type="RefSeq" id="WP_106839909.1">
    <property type="nucleotide sequence ID" value="NZ_JBCNIW010000053.1"/>
</dbReference>
<protein>
    <submittedName>
        <fullName evidence="1">Uncharacterized protein</fullName>
    </submittedName>
</protein>
<sequence length="97" mass="10631">MRFLVQIGTVKHNGVFHEKGAIFNAHKKDVAHLIGEGAVAVFEETDVVEDVEVGSVEATNENNEQDEHSDDNQEIVFELDTDELVVDAPKGGKGKDK</sequence>
<organism evidence="1 2">
    <name type="scientific">Brevibacillus fortis</name>
    <dbReference type="NCBI Taxonomy" id="2126352"/>
    <lineage>
        <taxon>Bacteria</taxon>
        <taxon>Bacillati</taxon>
        <taxon>Bacillota</taxon>
        <taxon>Bacilli</taxon>
        <taxon>Bacillales</taxon>
        <taxon>Paenibacillaceae</taxon>
        <taxon>Brevibacillus</taxon>
    </lineage>
</organism>
<dbReference type="EMBL" id="PXZM01000026">
    <property type="protein sequence ID" value="PSJ93852.1"/>
    <property type="molecule type" value="Genomic_DNA"/>
</dbReference>
<accession>A0A2P7V3R4</accession>
<keyword evidence="2" id="KW-1185">Reference proteome</keyword>
<gene>
    <name evidence="1" type="ORF">C7R93_16855</name>
</gene>
<dbReference type="Proteomes" id="UP000240419">
    <property type="component" value="Unassembled WGS sequence"/>
</dbReference>
<comment type="caution">
    <text evidence="1">The sequence shown here is derived from an EMBL/GenBank/DDBJ whole genome shotgun (WGS) entry which is preliminary data.</text>
</comment>
<proteinExistence type="predicted"/>
<evidence type="ECO:0000313" key="1">
    <source>
        <dbReference type="EMBL" id="PSJ93852.1"/>
    </source>
</evidence>
<dbReference type="AlphaFoldDB" id="A0A2P7V3R4"/>
<name>A0A2P7V3R4_9BACL</name>
<evidence type="ECO:0000313" key="2">
    <source>
        <dbReference type="Proteomes" id="UP000240419"/>
    </source>
</evidence>
<reference evidence="1 2" key="1">
    <citation type="submission" date="2018-03" db="EMBL/GenBank/DDBJ databases">
        <title>Brevisbacillus phylogenomics.</title>
        <authorList>
            <person name="Dunlap C."/>
        </authorList>
    </citation>
    <scope>NUCLEOTIDE SEQUENCE [LARGE SCALE GENOMIC DNA]</scope>
    <source>
        <strain evidence="1 2">NRRL NRS-1210</strain>
    </source>
</reference>